<feature type="signal peptide" evidence="3">
    <location>
        <begin position="1"/>
        <end position="20"/>
    </location>
</feature>
<reference evidence="5" key="1">
    <citation type="journal article" date="2020" name="Stud. Mycol.">
        <title>101 Dothideomycetes genomes: a test case for predicting lifestyles and emergence of pathogens.</title>
        <authorList>
            <person name="Haridas S."/>
            <person name="Albert R."/>
            <person name="Binder M."/>
            <person name="Bloem J."/>
            <person name="Labutti K."/>
            <person name="Salamov A."/>
            <person name="Andreopoulos B."/>
            <person name="Baker S."/>
            <person name="Barry K."/>
            <person name="Bills G."/>
            <person name="Bluhm B."/>
            <person name="Cannon C."/>
            <person name="Castanera R."/>
            <person name="Culley D."/>
            <person name="Daum C."/>
            <person name="Ezra D."/>
            <person name="Gonzalez J."/>
            <person name="Henrissat B."/>
            <person name="Kuo A."/>
            <person name="Liang C."/>
            <person name="Lipzen A."/>
            <person name="Lutzoni F."/>
            <person name="Magnuson J."/>
            <person name="Mondo S."/>
            <person name="Nolan M."/>
            <person name="Ohm R."/>
            <person name="Pangilinan J."/>
            <person name="Park H.-J."/>
            <person name="Ramirez L."/>
            <person name="Alfaro M."/>
            <person name="Sun H."/>
            <person name="Tritt A."/>
            <person name="Yoshinaga Y."/>
            <person name="Zwiers L.-H."/>
            <person name="Turgeon B."/>
            <person name="Goodwin S."/>
            <person name="Spatafora J."/>
            <person name="Crous P."/>
            <person name="Grigoriev I."/>
        </authorList>
    </citation>
    <scope>NUCLEOTIDE SEQUENCE</scope>
    <source>
        <strain evidence="5">ATCC 36951</strain>
    </source>
</reference>
<evidence type="ECO:0000256" key="2">
    <source>
        <dbReference type="ARBA" id="ARBA00022801"/>
    </source>
</evidence>
<dbReference type="InterPro" id="IPR029058">
    <property type="entry name" value="AB_hydrolase_fold"/>
</dbReference>
<dbReference type="Gene3D" id="3.40.50.1820">
    <property type="entry name" value="alpha/beta hydrolase"/>
    <property type="match status" value="1"/>
</dbReference>
<dbReference type="InterPro" id="IPR002018">
    <property type="entry name" value="CarbesteraseB"/>
</dbReference>
<dbReference type="OrthoDB" id="408631at2759"/>
<protein>
    <recommendedName>
        <fullName evidence="3">Carboxylic ester hydrolase</fullName>
        <ecNumber evidence="3">3.1.1.-</ecNumber>
    </recommendedName>
</protein>
<comment type="similarity">
    <text evidence="1 3">Belongs to the type-B carboxylesterase/lipase family.</text>
</comment>
<accession>A0A6A6CSM3</accession>
<keyword evidence="2 3" id="KW-0378">Hydrolase</keyword>
<feature type="domain" description="Carboxylesterase type B" evidence="4">
    <location>
        <begin position="164"/>
        <end position="659"/>
    </location>
</feature>
<keyword evidence="3" id="KW-0732">Signal</keyword>
<dbReference type="InterPro" id="IPR019826">
    <property type="entry name" value="Carboxylesterase_B_AS"/>
</dbReference>
<dbReference type="PANTHER" id="PTHR43142:SF3">
    <property type="entry name" value="PUTATIVE (AFU_ORTHOLOGUE AFUA_3G09070)-RELATED"/>
    <property type="match status" value="1"/>
</dbReference>
<evidence type="ECO:0000256" key="3">
    <source>
        <dbReference type="RuleBase" id="RU361235"/>
    </source>
</evidence>
<evidence type="ECO:0000256" key="1">
    <source>
        <dbReference type="ARBA" id="ARBA00005964"/>
    </source>
</evidence>
<evidence type="ECO:0000259" key="4">
    <source>
        <dbReference type="Pfam" id="PF00135"/>
    </source>
</evidence>
<sequence length="688" mass="74204">MALIHTAVALSLSLIRPGLASPRISNVDTSLTFLYLNNLNASDDGNHAGAILLEPSSNDTAACAAIGESLISRSTSQAHSSDFFYSLAYLEYSGQSPQDQQYQIQDGAVSIKKANNSLAFQGEQPDQQQLPILCTHSGLYDTSKQLSVSSNGNTFTGFRNPKSFRFLGIPYADPPNRWEYSTIYSEKGQTIDATAYGSDCAQAFDPSSTEDCLFLNIQTPYLPRTNSSTNLRPVLFTIHGGGFTGGSGQGADGGNLASRHDIVSVQINYRLSTLGFLAIPNTTIKGNFGIADQLTALRWVRENIANFGGDPNKITIIGESAGASSVRTLLGSPPVIEENLVAGAVAQSNLGGGVTLGLYGNYGTTFSSYYTIDQSYAVAGQQIFTAAGCTQSTVSAQIECLKKVDAQTLQNLSAVARYVVQDGTYVDTEELIVSTRNSSTAHVPVIFGTTLNDGASQATYPQPPVTSLVDGIVQSLYISTDYAQAILDSGLFPVYDTGNVTLDSFNISQRVATDTTFRCIDEATVYAGAKSGAFEKAWYYTFNRTYEGYDPNNLGASGLSRGPVSPDYPTGNPNLPYFRLHGSEAGFTYGVQYPLRDTSDLLASQLISGYFANFARTGDPNFDEEYLRVRGYTDELKGVQESGKWEAVSGEDGPSWELDWPSRGVVFPEKEQCAWLNYSIGYYMEDGK</sequence>
<dbReference type="Proteomes" id="UP000799537">
    <property type="component" value="Unassembled WGS sequence"/>
</dbReference>
<dbReference type="SUPFAM" id="SSF53474">
    <property type="entry name" value="alpha/beta-Hydrolases"/>
    <property type="match status" value="1"/>
</dbReference>
<dbReference type="RefSeq" id="XP_033669658.1">
    <property type="nucleotide sequence ID" value="XM_033812173.1"/>
</dbReference>
<dbReference type="AlphaFoldDB" id="A0A6A6CSM3"/>
<dbReference type="EC" id="3.1.1.-" evidence="3"/>
<evidence type="ECO:0000313" key="5">
    <source>
        <dbReference type="EMBL" id="KAF2168769.1"/>
    </source>
</evidence>
<feature type="chain" id="PRO_5025710463" description="Carboxylic ester hydrolase" evidence="3">
    <location>
        <begin position="21"/>
        <end position="688"/>
    </location>
</feature>
<evidence type="ECO:0000313" key="6">
    <source>
        <dbReference type="Proteomes" id="UP000799537"/>
    </source>
</evidence>
<proteinExistence type="inferred from homology"/>
<dbReference type="GeneID" id="54565445"/>
<dbReference type="Pfam" id="PF00135">
    <property type="entry name" value="COesterase"/>
    <property type="match status" value="1"/>
</dbReference>
<organism evidence="5 6">
    <name type="scientific">Zasmidium cellare ATCC 36951</name>
    <dbReference type="NCBI Taxonomy" id="1080233"/>
    <lineage>
        <taxon>Eukaryota</taxon>
        <taxon>Fungi</taxon>
        <taxon>Dikarya</taxon>
        <taxon>Ascomycota</taxon>
        <taxon>Pezizomycotina</taxon>
        <taxon>Dothideomycetes</taxon>
        <taxon>Dothideomycetidae</taxon>
        <taxon>Mycosphaerellales</taxon>
        <taxon>Mycosphaerellaceae</taxon>
        <taxon>Zasmidium</taxon>
    </lineage>
</organism>
<name>A0A6A6CSM3_ZASCE</name>
<keyword evidence="6" id="KW-1185">Reference proteome</keyword>
<dbReference type="EMBL" id="ML993589">
    <property type="protein sequence ID" value="KAF2168769.1"/>
    <property type="molecule type" value="Genomic_DNA"/>
</dbReference>
<dbReference type="PANTHER" id="PTHR43142">
    <property type="entry name" value="CARBOXYLIC ESTER HYDROLASE"/>
    <property type="match status" value="1"/>
</dbReference>
<dbReference type="PROSITE" id="PS00122">
    <property type="entry name" value="CARBOXYLESTERASE_B_1"/>
    <property type="match status" value="1"/>
</dbReference>
<gene>
    <name evidence="5" type="ORF">M409DRAFT_52786</name>
</gene>
<dbReference type="GO" id="GO:0016787">
    <property type="term" value="F:hydrolase activity"/>
    <property type="evidence" value="ECO:0007669"/>
    <property type="project" value="UniProtKB-KW"/>
</dbReference>